<gene>
    <name evidence="1" type="ORF">F0562_023470</name>
</gene>
<sequence length="154" mass="17320">MSDAIRYRLKVWQQNDILPTINQPVSSNMLLIQVRIREVLGRLIPSDEDGAIIPVEEESPIALKSFFMDPHLLLSDNTAASKFSLILSDMKVPQWVHPSMIPCISFSVRKIMSEDDNTGLDVVPIVVGIDAVTLQPYDEIEAFTEGVRIMAWIL</sequence>
<dbReference type="AlphaFoldDB" id="A0A5J5BI71"/>
<evidence type="ECO:0000313" key="1">
    <source>
        <dbReference type="EMBL" id="KAA8542394.1"/>
    </source>
</evidence>
<dbReference type="EMBL" id="CM018035">
    <property type="protein sequence ID" value="KAA8542394.1"/>
    <property type="molecule type" value="Genomic_DNA"/>
</dbReference>
<dbReference type="Proteomes" id="UP000325577">
    <property type="component" value="Linkage Group LG12"/>
</dbReference>
<organism evidence="1 2">
    <name type="scientific">Nyssa sinensis</name>
    <dbReference type="NCBI Taxonomy" id="561372"/>
    <lineage>
        <taxon>Eukaryota</taxon>
        <taxon>Viridiplantae</taxon>
        <taxon>Streptophyta</taxon>
        <taxon>Embryophyta</taxon>
        <taxon>Tracheophyta</taxon>
        <taxon>Spermatophyta</taxon>
        <taxon>Magnoliopsida</taxon>
        <taxon>eudicotyledons</taxon>
        <taxon>Gunneridae</taxon>
        <taxon>Pentapetalae</taxon>
        <taxon>asterids</taxon>
        <taxon>Cornales</taxon>
        <taxon>Nyssaceae</taxon>
        <taxon>Nyssa</taxon>
    </lineage>
</organism>
<evidence type="ECO:0000313" key="2">
    <source>
        <dbReference type="Proteomes" id="UP000325577"/>
    </source>
</evidence>
<keyword evidence="2" id="KW-1185">Reference proteome</keyword>
<protein>
    <submittedName>
        <fullName evidence="1">Uncharacterized protein</fullName>
    </submittedName>
</protein>
<proteinExistence type="predicted"/>
<name>A0A5J5BI71_9ASTE</name>
<reference evidence="1 2" key="1">
    <citation type="submission" date="2019-09" db="EMBL/GenBank/DDBJ databases">
        <title>A chromosome-level genome assembly of the Chinese tupelo Nyssa sinensis.</title>
        <authorList>
            <person name="Yang X."/>
            <person name="Kang M."/>
            <person name="Yang Y."/>
            <person name="Xiong H."/>
            <person name="Wang M."/>
            <person name="Zhang Z."/>
            <person name="Wang Z."/>
            <person name="Wu H."/>
            <person name="Ma T."/>
            <person name="Liu J."/>
            <person name="Xi Z."/>
        </authorList>
    </citation>
    <scope>NUCLEOTIDE SEQUENCE [LARGE SCALE GENOMIC DNA]</scope>
    <source>
        <strain evidence="1">J267</strain>
        <tissue evidence="1">Leaf</tissue>
    </source>
</reference>
<accession>A0A5J5BI71</accession>